<dbReference type="InterPro" id="IPR029044">
    <property type="entry name" value="Nucleotide-diphossugar_trans"/>
</dbReference>
<evidence type="ECO:0000259" key="2">
    <source>
        <dbReference type="Pfam" id="PF00535"/>
    </source>
</evidence>
<dbReference type="GO" id="GO:0016758">
    <property type="term" value="F:hexosyltransferase activity"/>
    <property type="evidence" value="ECO:0007669"/>
    <property type="project" value="UniProtKB-ARBA"/>
</dbReference>
<dbReference type="PANTHER" id="PTHR22916">
    <property type="entry name" value="GLYCOSYLTRANSFERASE"/>
    <property type="match status" value="1"/>
</dbReference>
<proteinExistence type="predicted"/>
<name>A0A1G1ZNE1_9BACT</name>
<feature type="domain" description="Glycosyltransferase 2-like" evidence="2">
    <location>
        <begin position="7"/>
        <end position="169"/>
    </location>
</feature>
<organism evidence="3 4">
    <name type="scientific">Candidatus Harrisonbacteria bacterium RIFCSPLOWO2_01_FULL_40_28</name>
    <dbReference type="NCBI Taxonomy" id="1798406"/>
    <lineage>
        <taxon>Bacteria</taxon>
        <taxon>Candidatus Harrisoniibacteriota</taxon>
    </lineage>
</organism>
<evidence type="ECO:0000256" key="1">
    <source>
        <dbReference type="SAM" id="Phobius"/>
    </source>
</evidence>
<comment type="caution">
    <text evidence="3">The sequence shown here is derived from an EMBL/GenBank/DDBJ whole genome shotgun (WGS) entry which is preliminary data.</text>
</comment>
<evidence type="ECO:0000313" key="4">
    <source>
        <dbReference type="Proteomes" id="UP000178517"/>
    </source>
</evidence>
<reference evidence="3 4" key="1">
    <citation type="journal article" date="2016" name="Nat. Commun.">
        <title>Thousands of microbial genomes shed light on interconnected biogeochemical processes in an aquifer system.</title>
        <authorList>
            <person name="Anantharaman K."/>
            <person name="Brown C.T."/>
            <person name="Hug L.A."/>
            <person name="Sharon I."/>
            <person name="Castelle C.J."/>
            <person name="Probst A.J."/>
            <person name="Thomas B.C."/>
            <person name="Singh A."/>
            <person name="Wilkins M.J."/>
            <person name="Karaoz U."/>
            <person name="Brodie E.L."/>
            <person name="Williams K.H."/>
            <person name="Hubbard S.S."/>
            <person name="Banfield J.F."/>
        </authorList>
    </citation>
    <scope>NUCLEOTIDE SEQUENCE [LARGE SCALE GENOMIC DNA]</scope>
</reference>
<dbReference type="Gene3D" id="3.90.550.10">
    <property type="entry name" value="Spore Coat Polysaccharide Biosynthesis Protein SpsA, Chain A"/>
    <property type="match status" value="1"/>
</dbReference>
<dbReference type="EMBL" id="MHJI01000010">
    <property type="protein sequence ID" value="OGY66045.1"/>
    <property type="molecule type" value="Genomic_DNA"/>
</dbReference>
<dbReference type="InterPro" id="IPR001173">
    <property type="entry name" value="Glyco_trans_2-like"/>
</dbReference>
<keyword evidence="1" id="KW-0472">Membrane</keyword>
<accession>A0A1G1ZNE1</accession>
<dbReference type="AlphaFoldDB" id="A0A1G1ZNE1"/>
<dbReference type="Pfam" id="PF00535">
    <property type="entry name" value="Glycos_transf_2"/>
    <property type="match status" value="1"/>
</dbReference>
<keyword evidence="1" id="KW-0812">Transmembrane</keyword>
<evidence type="ECO:0000313" key="3">
    <source>
        <dbReference type="EMBL" id="OGY66045.1"/>
    </source>
</evidence>
<gene>
    <name evidence="3" type="ORF">A3A04_00565</name>
</gene>
<protein>
    <recommendedName>
        <fullName evidence="2">Glycosyltransferase 2-like domain-containing protein</fullName>
    </recommendedName>
</protein>
<feature type="transmembrane region" description="Helical" evidence="1">
    <location>
        <begin position="292"/>
        <end position="310"/>
    </location>
</feature>
<dbReference type="Proteomes" id="UP000178517">
    <property type="component" value="Unassembled WGS sequence"/>
</dbReference>
<dbReference type="STRING" id="1798406.A3A04_00565"/>
<dbReference type="SUPFAM" id="SSF53448">
    <property type="entry name" value="Nucleotide-diphospho-sugar transferases"/>
    <property type="match status" value="1"/>
</dbReference>
<dbReference type="PANTHER" id="PTHR22916:SF3">
    <property type="entry name" value="UDP-GLCNAC:BETAGAL BETA-1,3-N-ACETYLGLUCOSAMINYLTRANSFERASE-LIKE PROTEIN 1"/>
    <property type="match status" value="1"/>
</dbReference>
<sequence>MKQPLVSVIVPAYNAGRHIQETIASVLLQSYRNIELIIVDDGSRDNTALIVKKYLDYDNRVHYIYQENEGQAAARKRGFEHSQGDLISFLDSDDLFALNKIEIQVRFMLDNPNCGVSYSDILHFWDNTPHILLRKKLTYYSGYIFDKLIRENVIQVMTALIRRDVLIKYGLPGKEFRRSDDWYLWLNLSYHKVKFCFLDRILAFQRRHEAGSLSDQKTYFKETAERNIAIYKHFKALLNTEECKKYNIDNLLNFWQFRVVLGSLIMEDRIHAKKALQLFKIKGIFDGIKKCSLFILLCLVPVHVLGNMIYKLREFTRRRTFIPVTDTTITLPTVSSLVLS</sequence>
<keyword evidence="1" id="KW-1133">Transmembrane helix</keyword>